<reference evidence="1 2" key="1">
    <citation type="submission" date="2019-12" db="EMBL/GenBank/DDBJ databases">
        <title>Genomic-based taxomic classification of the family Erythrobacteraceae.</title>
        <authorList>
            <person name="Xu L."/>
        </authorList>
    </citation>
    <scope>NUCLEOTIDE SEQUENCE [LARGE SCALE GENOMIC DNA]</scope>
    <source>
        <strain evidence="1 2">S36</strain>
    </source>
</reference>
<proteinExistence type="predicted"/>
<dbReference type="EMBL" id="WTYJ01000002">
    <property type="protein sequence ID" value="MXO99462.1"/>
    <property type="molecule type" value="Genomic_DNA"/>
</dbReference>
<dbReference type="RefSeq" id="WP_161391182.1">
    <property type="nucleotide sequence ID" value="NZ_JBHSCP010000001.1"/>
</dbReference>
<dbReference type="OrthoDB" id="1630256at2"/>
<gene>
    <name evidence="1" type="ORF">GRI97_10725</name>
</gene>
<name>A0A6I4TUG0_9SPHN</name>
<dbReference type="AlphaFoldDB" id="A0A6I4TUG0"/>
<dbReference type="Proteomes" id="UP000469430">
    <property type="component" value="Unassembled WGS sequence"/>
</dbReference>
<accession>A0A6I4TUG0</accession>
<sequence length="338" mass="36800">MAILGTSYWNLIDVLKAGGDGIGDVVEALTQLTPFMKDANVITCNKGTKHVSSIRTGLPQVSWGALYQGIAQGKGDYTQVEDTTGFVEGLSAVDTRLLALKPAQAAKLRLMEGQGFLESMAQTMESAIWYSNVQLNGKQFHGLAPRYSALANGNVINGGGTGSDNASIWFVTHGDMQTSVITPENIAAGVQRDDKGEQRVMDGAGNPYYVKEELFTQHAGIAVKDWRYNARICNIDVSDVIAGTVNINALLRKAYYRLQGRRSYQMEKPGQVSPGRTVIYMNKTLAEALDAEGTNGRSGADNFIRLSPREIQGEEVQSWRGMPIRETDALLNTETRVS</sequence>
<organism evidence="1 2">
    <name type="scientific">Croceibacterium xixiisoli</name>
    <dbReference type="NCBI Taxonomy" id="1476466"/>
    <lineage>
        <taxon>Bacteria</taxon>
        <taxon>Pseudomonadati</taxon>
        <taxon>Pseudomonadota</taxon>
        <taxon>Alphaproteobacteria</taxon>
        <taxon>Sphingomonadales</taxon>
        <taxon>Erythrobacteraceae</taxon>
        <taxon>Croceibacterium</taxon>
    </lineage>
</organism>
<comment type="caution">
    <text evidence="1">The sequence shown here is derived from an EMBL/GenBank/DDBJ whole genome shotgun (WGS) entry which is preliminary data.</text>
</comment>
<dbReference type="InterPro" id="IPR048813">
    <property type="entry name" value="GP7-like"/>
</dbReference>
<dbReference type="NCBIfam" id="NF045672">
    <property type="entry name" value="MCP_gp7_epsi_15"/>
    <property type="match status" value="1"/>
</dbReference>
<protein>
    <submittedName>
        <fullName evidence="1">Uncharacterized protein</fullName>
    </submittedName>
</protein>
<evidence type="ECO:0000313" key="2">
    <source>
        <dbReference type="Proteomes" id="UP000469430"/>
    </source>
</evidence>
<evidence type="ECO:0000313" key="1">
    <source>
        <dbReference type="EMBL" id="MXO99462.1"/>
    </source>
</evidence>
<dbReference type="Pfam" id="PF20911">
    <property type="entry name" value="GP7"/>
    <property type="match status" value="1"/>
</dbReference>
<keyword evidence="2" id="KW-1185">Reference proteome</keyword>